<gene>
    <name evidence="3" type="ORF">HWQ14_02040</name>
</gene>
<proteinExistence type="predicted"/>
<organism evidence="3 4">
    <name type="scientific">Enterobacter cloacae</name>
    <dbReference type="NCBI Taxonomy" id="550"/>
    <lineage>
        <taxon>Bacteria</taxon>
        <taxon>Pseudomonadati</taxon>
        <taxon>Pseudomonadota</taxon>
        <taxon>Gammaproteobacteria</taxon>
        <taxon>Enterobacterales</taxon>
        <taxon>Enterobacteriaceae</taxon>
        <taxon>Enterobacter</taxon>
        <taxon>Enterobacter cloacae complex</taxon>
    </lineage>
</organism>
<feature type="domain" description="Tle cognate immunity protein 4 C-terminal" evidence="1">
    <location>
        <begin position="205"/>
        <end position="359"/>
    </location>
</feature>
<feature type="domain" description="Tle cognate immunity protein 4 N-terminal" evidence="2">
    <location>
        <begin position="48"/>
        <end position="200"/>
    </location>
</feature>
<evidence type="ECO:0000313" key="4">
    <source>
        <dbReference type="Proteomes" id="UP000509421"/>
    </source>
</evidence>
<name>A0A7H8UAE3_ENTCL</name>
<reference evidence="3 4" key="1">
    <citation type="submission" date="2020-06" db="EMBL/GenBank/DDBJ databases">
        <title>Long-read sequencing of DSM26481-BlokeschLab.</title>
        <authorList>
            <person name="Blokesch M."/>
        </authorList>
    </citation>
    <scope>NUCLEOTIDE SEQUENCE [LARGE SCALE GENOMIC DNA]</scope>
    <source>
        <strain evidence="3 4">DSM 26481</strain>
    </source>
</reference>
<dbReference type="Pfam" id="PF18426">
    <property type="entry name" value="Tli4_C"/>
    <property type="match status" value="1"/>
</dbReference>
<dbReference type="Proteomes" id="UP000509421">
    <property type="component" value="Chromosome"/>
</dbReference>
<evidence type="ECO:0000259" key="1">
    <source>
        <dbReference type="Pfam" id="PF18426"/>
    </source>
</evidence>
<evidence type="ECO:0000259" key="2">
    <source>
        <dbReference type="Pfam" id="PF18443"/>
    </source>
</evidence>
<accession>A0A7H8UAE3</accession>
<protein>
    <recommendedName>
        <fullName evidence="5">Tle cognate immunity protein 4 C-terminal domain-containing protein</fullName>
    </recommendedName>
</protein>
<dbReference type="Pfam" id="PF18443">
    <property type="entry name" value="Tli4_N"/>
    <property type="match status" value="1"/>
</dbReference>
<dbReference type="InterPro" id="IPR040761">
    <property type="entry name" value="Tli4_N"/>
</dbReference>
<dbReference type="RefSeq" id="WP_176608825.1">
    <property type="nucleotide sequence ID" value="NZ_CP056117.1"/>
</dbReference>
<sequence>MKLKKHLLAIFAVAAGLTGYHLYGGYPPKLKLTAQEASVVNTFLDNMTTRCIGRYLIDIPQAYSVTSDNILAFINEASVKTKRLYRPAFEQKIRLREEALRKEKTVNPQDMPYLKQVYPLPIGMEGVVFERNESDSVPDVGRILEAHLYTNGVAVEIAMKADNGSAKRYTERRGKYPELYGNTVPEKLAELIQLLKRISGKKDTEIPQQAGFCLPEVFIADGLGENKEELDITYTSNKYPRADFDFSTDNFNKADDTMLDRSAEMDEIITAAEGRTIQKGKRKINGLYTEEWMVFGNINNDEKGLRFVFHSNENVTQPESPWMYISFLQRGLSGNHQLTENEAVSTWENITGTLRLRPGAYHK</sequence>
<dbReference type="AlphaFoldDB" id="A0A7H8UAE3"/>
<evidence type="ECO:0000313" key="3">
    <source>
        <dbReference type="EMBL" id="QKZ96559.1"/>
    </source>
</evidence>
<dbReference type="EMBL" id="CP056117">
    <property type="protein sequence ID" value="QKZ96559.1"/>
    <property type="molecule type" value="Genomic_DNA"/>
</dbReference>
<dbReference type="InterPro" id="IPR041290">
    <property type="entry name" value="Tli4_C"/>
</dbReference>
<evidence type="ECO:0008006" key="5">
    <source>
        <dbReference type="Google" id="ProtNLM"/>
    </source>
</evidence>